<keyword evidence="2" id="KW-0378">Hydrolase</keyword>
<feature type="domain" description="Chemotaxis phosphatase CheX-like" evidence="4">
    <location>
        <begin position="72"/>
        <end position="150"/>
    </location>
</feature>
<dbReference type="Gene3D" id="3.40.1550.10">
    <property type="entry name" value="CheC-like"/>
    <property type="match status" value="1"/>
</dbReference>
<dbReference type="Proteomes" id="UP000638836">
    <property type="component" value="Unassembled WGS sequence"/>
</dbReference>
<keyword evidence="1" id="KW-0145">Chemotaxis</keyword>
<accession>A0ABR7T901</accession>
<dbReference type="PANTHER" id="PTHR43693:SF1">
    <property type="entry name" value="PROTEIN PHOSPHATASE CHEZ"/>
    <property type="match status" value="1"/>
</dbReference>
<dbReference type="InterPro" id="IPR028976">
    <property type="entry name" value="CheC-like_sf"/>
</dbReference>
<sequence length="205" mass="22803">MKELVSTVKSNYSAVELDVLKEVINIGGGHAATSLSQLIEKPVHMTVPVIEMMEYADVYEQIMPEEAVIKAVIIKMMGDAEGVFLFTVDQQVSETIVAMMLPENTPYSEDLANSALQELVNILVNSFLNAVMKLMDANLVTSVPIIIEDMFGAIMSSVYLEQSQYDDSIMIIKNEFYYLGDRLESSLYFVPKPGIIEKMLTALTV</sequence>
<dbReference type="PANTHER" id="PTHR43693">
    <property type="entry name" value="PROTEIN PHOSPHATASE CHEZ"/>
    <property type="match status" value="1"/>
</dbReference>
<dbReference type="InterPro" id="IPR050992">
    <property type="entry name" value="CheZ_family_phosphatases"/>
</dbReference>
<dbReference type="CDD" id="cd17909">
    <property type="entry name" value="CheC_ClassI"/>
    <property type="match status" value="1"/>
</dbReference>
<evidence type="ECO:0000259" key="4">
    <source>
        <dbReference type="Pfam" id="PF13690"/>
    </source>
</evidence>
<feature type="domain" description="CheC-like protein" evidence="3">
    <location>
        <begin position="16"/>
        <end position="51"/>
    </location>
</feature>
<dbReference type="SUPFAM" id="SSF103039">
    <property type="entry name" value="CheC-like"/>
    <property type="match status" value="1"/>
</dbReference>
<keyword evidence="6" id="KW-1185">Reference proteome</keyword>
<organism evidence="5 6">
    <name type="scientific">Carnobacterium inhibens</name>
    <dbReference type="NCBI Taxonomy" id="147709"/>
    <lineage>
        <taxon>Bacteria</taxon>
        <taxon>Bacillati</taxon>
        <taxon>Bacillota</taxon>
        <taxon>Bacilli</taxon>
        <taxon>Lactobacillales</taxon>
        <taxon>Carnobacteriaceae</taxon>
        <taxon>Carnobacterium</taxon>
    </lineage>
</organism>
<evidence type="ECO:0000313" key="6">
    <source>
        <dbReference type="Proteomes" id="UP000638836"/>
    </source>
</evidence>
<proteinExistence type="predicted"/>
<dbReference type="Pfam" id="PF13690">
    <property type="entry name" value="CheX"/>
    <property type="match status" value="1"/>
</dbReference>
<dbReference type="Pfam" id="PF04509">
    <property type="entry name" value="CheC"/>
    <property type="match status" value="1"/>
</dbReference>
<name>A0ABR7T901_9LACT</name>
<gene>
    <name evidence="5" type="ORF">GLO26_01510</name>
</gene>
<reference evidence="5 6" key="1">
    <citation type="journal article" date="2020" name="Microorganisms">
        <title>New Insight into Antimicrobial Compounds from Food and Marine-Sourced Carnobacterium Species through Phenotype and Genome Analyses.</title>
        <authorList>
            <person name="Begrem S."/>
            <person name="Ivaniuk F."/>
            <person name="Gigout-Chevalier F."/>
            <person name="Kolypczuk L."/>
            <person name="Bonnetot S."/>
            <person name="Leroi F."/>
            <person name="Grovel O."/>
            <person name="Delbarre-Ladrat C."/>
            <person name="Passerini D."/>
        </authorList>
    </citation>
    <scope>NUCLEOTIDE SEQUENCE [LARGE SCALE GENOMIC DNA]</scope>
    <source>
        <strain evidence="5 6">MIP2551</strain>
    </source>
</reference>
<dbReference type="InterPro" id="IPR007597">
    <property type="entry name" value="CheC"/>
</dbReference>
<evidence type="ECO:0000256" key="1">
    <source>
        <dbReference type="ARBA" id="ARBA00022500"/>
    </source>
</evidence>
<comment type="caution">
    <text evidence="5">The sequence shown here is derived from an EMBL/GenBank/DDBJ whole genome shotgun (WGS) entry which is preliminary data.</text>
</comment>
<evidence type="ECO:0000256" key="2">
    <source>
        <dbReference type="ARBA" id="ARBA00022801"/>
    </source>
</evidence>
<dbReference type="EMBL" id="WNJQ01000001">
    <property type="protein sequence ID" value="MBC9824507.1"/>
    <property type="molecule type" value="Genomic_DNA"/>
</dbReference>
<protein>
    <submittedName>
        <fullName evidence="5">Chemotaxis protein CheC</fullName>
    </submittedName>
</protein>
<evidence type="ECO:0000313" key="5">
    <source>
        <dbReference type="EMBL" id="MBC9824507.1"/>
    </source>
</evidence>
<dbReference type="InterPro" id="IPR028051">
    <property type="entry name" value="CheX-like_dom"/>
</dbReference>
<evidence type="ECO:0000259" key="3">
    <source>
        <dbReference type="Pfam" id="PF04509"/>
    </source>
</evidence>